<accession>A0A136JH80</accession>
<dbReference type="InterPro" id="IPR022237">
    <property type="entry name" value="PsiD-like"/>
</dbReference>
<dbReference type="GO" id="GO:0005739">
    <property type="term" value="C:mitochondrion"/>
    <property type="evidence" value="ECO:0007669"/>
    <property type="project" value="TreeGrafter"/>
</dbReference>
<dbReference type="AlphaFoldDB" id="A0A136JH80"/>
<keyword evidence="1" id="KW-0210">Decarboxylase</keyword>
<dbReference type="GO" id="GO:0004609">
    <property type="term" value="F:phosphatidylserine decarboxylase activity"/>
    <property type="evidence" value="ECO:0007669"/>
    <property type="project" value="InterPro"/>
</dbReference>
<name>A0A136JH80_9PEZI</name>
<dbReference type="Proteomes" id="UP000070501">
    <property type="component" value="Unassembled WGS sequence"/>
</dbReference>
<keyword evidence="5" id="KW-1185">Reference proteome</keyword>
<gene>
    <name evidence="4" type="ORF">Micbo1qcDRAFT_199314</name>
</gene>
<evidence type="ECO:0000256" key="1">
    <source>
        <dbReference type="ARBA" id="ARBA00022793"/>
    </source>
</evidence>
<keyword evidence="2" id="KW-0456">Lyase</keyword>
<dbReference type="InterPro" id="IPR003817">
    <property type="entry name" value="PS_Dcarbxylase"/>
</dbReference>
<evidence type="ECO:0000313" key="4">
    <source>
        <dbReference type="EMBL" id="KXJ96507.1"/>
    </source>
</evidence>
<sequence>MPLLHSNGSDLSRKLATQTVGHWLPRDKKVILGWACHKARQARKHNAPLNPSLQAFSAFIKNNPTLNQLGESMWTEVPASYYCGEDPTGHPEIRDFDTFIQTVNTILVTGPEFYDIKGQSVQAENAMGLIGFPINAILDWPMGTQSGWLFWYDSEVNKHFQPVLQAFTHFLGSKASRKVLKAPSGWVGQDAQHLLATKGNDGVTKYSFTQLYQCPDPSDAEYLGFNSWDHFFTRRFKRNIRPVAEPDNNSILNNSCESAPLQYTKNVKAIDNFMLKGQPYSLMNMLNSHAGYAQQFIGGSVFQAFLSALSYHRWNSPVNGTVLDTINVPGTYYSENPYQGFPNPDPSAPNNSQPYISSVATRGIIYIQADGPIGLMAIVYIGMAEVSSCEFTVRKKQRIRKGDELGMFHFGGSSHCMVFRPGVELVFNEPSPGPPRQDGTWDQTNEQNLPVNGPLAYVTTAS</sequence>
<evidence type="ECO:0000259" key="3">
    <source>
        <dbReference type="Pfam" id="PF12588"/>
    </source>
</evidence>
<protein>
    <submittedName>
        <fullName evidence="4">Phophatidylserine decarboxylase-domain-containing protein</fullName>
    </submittedName>
</protein>
<dbReference type="STRING" id="196109.A0A136JH80"/>
<dbReference type="InParanoid" id="A0A136JH80"/>
<reference evidence="5" key="1">
    <citation type="submission" date="2016-02" db="EMBL/GenBank/DDBJ databases">
        <title>Draft genome sequence of Microdochium bolleyi, a fungal endophyte of beachgrass.</title>
        <authorList>
            <consortium name="DOE Joint Genome Institute"/>
            <person name="David A.S."/>
            <person name="May G."/>
            <person name="Haridas S."/>
            <person name="Lim J."/>
            <person name="Wang M."/>
            <person name="Labutti K."/>
            <person name="Lipzen A."/>
            <person name="Barry K."/>
            <person name="Grigoriev I.V."/>
        </authorList>
    </citation>
    <scope>NUCLEOTIDE SEQUENCE [LARGE SCALE GENOMIC DNA]</scope>
    <source>
        <strain evidence="5">J235TASD1</strain>
    </source>
</reference>
<dbReference type="OrthoDB" id="5973539at2759"/>
<dbReference type="PANTHER" id="PTHR10067:SF9">
    <property type="entry name" value="PHOSPHATIDYLSERINE DECARBOXYLASE FAMILY PROTEIN (AFU_ORTHOLOGUE AFUA_7G01730)"/>
    <property type="match status" value="1"/>
</dbReference>
<dbReference type="Pfam" id="PF12588">
    <property type="entry name" value="PSDC"/>
    <property type="match status" value="1"/>
</dbReference>
<dbReference type="GO" id="GO:0006646">
    <property type="term" value="P:phosphatidylethanolamine biosynthetic process"/>
    <property type="evidence" value="ECO:0007669"/>
    <property type="project" value="TreeGrafter"/>
</dbReference>
<organism evidence="4 5">
    <name type="scientific">Microdochium bolleyi</name>
    <dbReference type="NCBI Taxonomy" id="196109"/>
    <lineage>
        <taxon>Eukaryota</taxon>
        <taxon>Fungi</taxon>
        <taxon>Dikarya</taxon>
        <taxon>Ascomycota</taxon>
        <taxon>Pezizomycotina</taxon>
        <taxon>Sordariomycetes</taxon>
        <taxon>Xylariomycetidae</taxon>
        <taxon>Xylariales</taxon>
        <taxon>Microdochiaceae</taxon>
        <taxon>Microdochium</taxon>
    </lineage>
</organism>
<proteinExistence type="predicted"/>
<dbReference type="EMBL" id="KQ964245">
    <property type="protein sequence ID" value="KXJ96507.1"/>
    <property type="molecule type" value="Genomic_DNA"/>
</dbReference>
<evidence type="ECO:0000313" key="5">
    <source>
        <dbReference type="Proteomes" id="UP000070501"/>
    </source>
</evidence>
<feature type="domain" description="L-tryptophan decarboxylase PsiD-like" evidence="3">
    <location>
        <begin position="51"/>
        <end position="193"/>
    </location>
</feature>
<dbReference type="Pfam" id="PF02666">
    <property type="entry name" value="PS_Dcarbxylase"/>
    <property type="match status" value="1"/>
</dbReference>
<evidence type="ECO:0000256" key="2">
    <source>
        <dbReference type="ARBA" id="ARBA00023239"/>
    </source>
</evidence>
<dbReference type="PANTHER" id="PTHR10067">
    <property type="entry name" value="PHOSPHATIDYLSERINE DECARBOXYLASE"/>
    <property type="match status" value="1"/>
</dbReference>